<organism evidence="2">
    <name type="scientific">Arundo donax</name>
    <name type="common">Giant reed</name>
    <name type="synonym">Donax arundinaceus</name>
    <dbReference type="NCBI Taxonomy" id="35708"/>
    <lineage>
        <taxon>Eukaryota</taxon>
        <taxon>Viridiplantae</taxon>
        <taxon>Streptophyta</taxon>
        <taxon>Embryophyta</taxon>
        <taxon>Tracheophyta</taxon>
        <taxon>Spermatophyta</taxon>
        <taxon>Magnoliopsida</taxon>
        <taxon>Liliopsida</taxon>
        <taxon>Poales</taxon>
        <taxon>Poaceae</taxon>
        <taxon>PACMAD clade</taxon>
        <taxon>Arundinoideae</taxon>
        <taxon>Arundineae</taxon>
        <taxon>Arundo</taxon>
    </lineage>
</organism>
<protein>
    <submittedName>
        <fullName evidence="2">Uncharacterized protein</fullName>
    </submittedName>
</protein>
<evidence type="ECO:0000313" key="2">
    <source>
        <dbReference type="EMBL" id="JAE13307.1"/>
    </source>
</evidence>
<reference evidence="2" key="2">
    <citation type="journal article" date="2015" name="Data Brief">
        <title>Shoot transcriptome of the giant reed, Arundo donax.</title>
        <authorList>
            <person name="Barrero R.A."/>
            <person name="Guerrero F.D."/>
            <person name="Moolhuijzen P."/>
            <person name="Goolsby J.A."/>
            <person name="Tidwell J."/>
            <person name="Bellgard S.E."/>
            <person name="Bellgard M.I."/>
        </authorList>
    </citation>
    <scope>NUCLEOTIDE SEQUENCE</scope>
    <source>
        <tissue evidence="2">Shoot tissue taken approximately 20 cm above the soil surface</tissue>
    </source>
</reference>
<dbReference type="AlphaFoldDB" id="A0A0A9FLT3"/>
<sequence>MWTTTSKAPTAPATSQLHPRRAMTMATTSWMARLPRRQRARKPRMMWRIHRTTTVNDVARGAWDASWLARLA</sequence>
<reference evidence="2" key="1">
    <citation type="submission" date="2014-09" db="EMBL/GenBank/DDBJ databases">
        <authorList>
            <person name="Magalhaes I.L.F."/>
            <person name="Oliveira U."/>
            <person name="Santos F.R."/>
            <person name="Vidigal T.H.D.A."/>
            <person name="Brescovit A.D."/>
            <person name="Santos A.J."/>
        </authorList>
    </citation>
    <scope>NUCLEOTIDE SEQUENCE</scope>
    <source>
        <tissue evidence="2">Shoot tissue taken approximately 20 cm above the soil surface</tissue>
    </source>
</reference>
<accession>A0A0A9FLT3</accession>
<feature type="region of interest" description="Disordered" evidence="1">
    <location>
        <begin position="1"/>
        <end position="21"/>
    </location>
</feature>
<dbReference type="EMBL" id="GBRH01184589">
    <property type="protein sequence ID" value="JAE13307.1"/>
    <property type="molecule type" value="Transcribed_RNA"/>
</dbReference>
<name>A0A0A9FLT3_ARUDO</name>
<feature type="compositionally biased region" description="Low complexity" evidence="1">
    <location>
        <begin position="1"/>
        <end position="15"/>
    </location>
</feature>
<evidence type="ECO:0000256" key="1">
    <source>
        <dbReference type="SAM" id="MobiDB-lite"/>
    </source>
</evidence>
<proteinExistence type="predicted"/>